<evidence type="ECO:0000256" key="1">
    <source>
        <dbReference type="SAM" id="MobiDB-lite"/>
    </source>
</evidence>
<accession>A0A0W0EYT7</accession>
<feature type="compositionally biased region" description="Basic and acidic residues" evidence="1">
    <location>
        <begin position="318"/>
        <end position="329"/>
    </location>
</feature>
<feature type="compositionally biased region" description="Basic and acidic residues" evidence="1">
    <location>
        <begin position="148"/>
        <end position="159"/>
    </location>
</feature>
<keyword evidence="2" id="KW-0732">Signal</keyword>
<organism evidence="3 4">
    <name type="scientific">Moniliophthora roreri</name>
    <name type="common">Frosty pod rot fungus</name>
    <name type="synonym">Monilia roreri</name>
    <dbReference type="NCBI Taxonomy" id="221103"/>
    <lineage>
        <taxon>Eukaryota</taxon>
        <taxon>Fungi</taxon>
        <taxon>Dikarya</taxon>
        <taxon>Basidiomycota</taxon>
        <taxon>Agaricomycotina</taxon>
        <taxon>Agaricomycetes</taxon>
        <taxon>Agaricomycetidae</taxon>
        <taxon>Agaricales</taxon>
        <taxon>Marasmiineae</taxon>
        <taxon>Marasmiaceae</taxon>
        <taxon>Moniliophthora</taxon>
    </lineage>
</organism>
<protein>
    <submittedName>
        <fullName evidence="3">Uncharacterized protein</fullName>
    </submittedName>
</protein>
<dbReference type="eggNOG" id="ENOG502S835">
    <property type="taxonomic scope" value="Eukaryota"/>
</dbReference>
<name>A0A0W0EYT7_MONRR</name>
<feature type="compositionally biased region" description="Polar residues" evidence="1">
    <location>
        <begin position="360"/>
        <end position="369"/>
    </location>
</feature>
<dbReference type="Proteomes" id="UP000054988">
    <property type="component" value="Unassembled WGS sequence"/>
</dbReference>
<feature type="compositionally biased region" description="Low complexity" evidence="1">
    <location>
        <begin position="306"/>
        <end position="315"/>
    </location>
</feature>
<feature type="chain" id="PRO_5006901271" evidence="2">
    <location>
        <begin position="24"/>
        <end position="458"/>
    </location>
</feature>
<dbReference type="AlphaFoldDB" id="A0A0W0EYT7"/>
<evidence type="ECO:0000313" key="3">
    <source>
        <dbReference type="EMBL" id="KTB29229.1"/>
    </source>
</evidence>
<comment type="caution">
    <text evidence="3">The sequence shown here is derived from an EMBL/GenBank/DDBJ whole genome shotgun (WGS) entry which is preliminary data.</text>
</comment>
<evidence type="ECO:0000256" key="2">
    <source>
        <dbReference type="SAM" id="SignalP"/>
    </source>
</evidence>
<dbReference type="EMBL" id="LATX01002442">
    <property type="protein sequence ID" value="KTB29229.1"/>
    <property type="molecule type" value="Genomic_DNA"/>
</dbReference>
<feature type="compositionally biased region" description="Low complexity" evidence="1">
    <location>
        <begin position="337"/>
        <end position="346"/>
    </location>
</feature>
<evidence type="ECO:0000313" key="4">
    <source>
        <dbReference type="Proteomes" id="UP000054988"/>
    </source>
</evidence>
<feature type="compositionally biased region" description="Polar residues" evidence="1">
    <location>
        <begin position="160"/>
        <end position="171"/>
    </location>
</feature>
<feature type="compositionally biased region" description="Pro residues" evidence="1">
    <location>
        <begin position="212"/>
        <end position="227"/>
    </location>
</feature>
<sequence length="458" mass="51047">MRRSGIPVTASLLQRYFLWVGLGSFADRPSAPSPHIKLALFHVFVFLVVDDEWKRQLKQKIAKTLLSMREEAEAQKEHDLAERPEDRTVIEEEFQSLMRTIEGIATEQYTEELARYREERAWTMGLYMGPGWQEKVVKEQQAILDRIKSESSGAQKEETVPTSAQSKTTPNAEEPEEDSEDKPLPVASKGKKPARSHSLRETPDSPSRPSVNSPPKPPPEIWRPPPESMVEPSTVPQRRGSTASVRSTGSSSYRSTPVTTAATPVADPIPEAQDEVARKSEEEQRRINAAEQQWKAMDAAKERSKPQQQKASSPSTNKEPKLEDKRKDAEDETAVAPSTSPSQSRRPPTPPLSTKPVHRQPSQRSFITETRSHDSPRYYSPSAGPSLLSTSRPPETPPVASSPESYRPPYASPSYHPHMSATLTYASSSPYTHSTVPSPLHHPEQLPTSFVCVNTHSI</sequence>
<gene>
    <name evidence="3" type="ORF">WG66_18181</name>
</gene>
<feature type="compositionally biased region" description="Basic and acidic residues" evidence="1">
    <location>
        <begin position="275"/>
        <end position="288"/>
    </location>
</feature>
<feature type="compositionally biased region" description="Low complexity" evidence="1">
    <location>
        <begin position="238"/>
        <end position="266"/>
    </location>
</feature>
<feature type="region of interest" description="Disordered" evidence="1">
    <location>
        <begin position="148"/>
        <end position="420"/>
    </location>
</feature>
<reference evidence="3 4" key="1">
    <citation type="submission" date="2015-12" db="EMBL/GenBank/DDBJ databases">
        <title>Draft genome sequence of Moniliophthora roreri, the causal agent of frosty pod rot of cacao.</title>
        <authorList>
            <person name="Aime M.C."/>
            <person name="Diaz-Valderrama J.R."/>
            <person name="Kijpornyongpan T."/>
            <person name="Phillips-Mora W."/>
        </authorList>
    </citation>
    <scope>NUCLEOTIDE SEQUENCE [LARGE SCALE GENOMIC DNA]</scope>
    <source>
        <strain evidence="3 4">MCA 2952</strain>
    </source>
</reference>
<feature type="signal peptide" evidence="2">
    <location>
        <begin position="1"/>
        <end position="23"/>
    </location>
</feature>
<proteinExistence type="predicted"/>